<evidence type="ECO:0008006" key="20">
    <source>
        <dbReference type="Google" id="ProtNLM"/>
    </source>
</evidence>
<comment type="subcellular location">
    <subcellularLocation>
        <location evidence="3">Chromosome</location>
    </subcellularLocation>
    <subcellularLocation>
        <location evidence="2">Nucleus</location>
    </subcellularLocation>
</comment>
<comment type="similarity">
    <text evidence="4">Belongs to the XPG/RAD2 endonuclease family. XPG subfamily.</text>
</comment>
<evidence type="ECO:0000256" key="2">
    <source>
        <dbReference type="ARBA" id="ARBA00004123"/>
    </source>
</evidence>
<dbReference type="GO" id="GO:0016788">
    <property type="term" value="F:hydrolase activity, acting on ester bonds"/>
    <property type="evidence" value="ECO:0007669"/>
    <property type="project" value="InterPro"/>
</dbReference>
<keyword evidence="10" id="KW-0378">Hydrolase</keyword>
<evidence type="ECO:0000256" key="9">
    <source>
        <dbReference type="ARBA" id="ARBA00022763"/>
    </source>
</evidence>
<dbReference type="InterPro" id="IPR019974">
    <property type="entry name" value="XPG_CS"/>
</dbReference>
<dbReference type="InterPro" id="IPR006084">
    <property type="entry name" value="XPG/Rad2"/>
</dbReference>
<evidence type="ECO:0000256" key="6">
    <source>
        <dbReference type="ARBA" id="ARBA00022722"/>
    </source>
</evidence>
<keyword evidence="13" id="KW-0234">DNA repair</keyword>
<dbReference type="InterPro" id="IPR008918">
    <property type="entry name" value="HhH2"/>
</dbReference>
<dbReference type="PANTHER" id="PTHR16171:SF11">
    <property type="entry name" value="DNA EXCISION REPAIR PROTEIN ERCC-5"/>
    <property type="match status" value="1"/>
</dbReference>
<evidence type="ECO:0000259" key="16">
    <source>
        <dbReference type="SMART" id="SM00484"/>
    </source>
</evidence>
<evidence type="ECO:0000256" key="14">
    <source>
        <dbReference type="ARBA" id="ARBA00023242"/>
    </source>
</evidence>
<dbReference type="InterPro" id="IPR001044">
    <property type="entry name" value="XPG/Rad2_eukaryotes"/>
</dbReference>
<comment type="caution">
    <text evidence="18">The sequence shown here is derived from an EMBL/GenBank/DDBJ whole genome shotgun (WGS) entry which is preliminary data.</text>
</comment>
<dbReference type="Pfam" id="PF00867">
    <property type="entry name" value="XPG_I"/>
    <property type="match status" value="1"/>
</dbReference>
<dbReference type="PRINTS" id="PR00853">
    <property type="entry name" value="XPGRADSUPER"/>
</dbReference>
<dbReference type="SMART" id="SM00485">
    <property type="entry name" value="XPGN"/>
    <property type="match status" value="1"/>
</dbReference>
<keyword evidence="8" id="KW-0255">Endonuclease</keyword>
<keyword evidence="5" id="KW-0158">Chromosome</keyword>
<dbReference type="SMART" id="SM00279">
    <property type="entry name" value="HhH2"/>
    <property type="match status" value="1"/>
</dbReference>
<dbReference type="AlphaFoldDB" id="A0AAV7NTE6"/>
<feature type="domain" description="XPG N-terminal" evidence="17">
    <location>
        <begin position="1"/>
        <end position="98"/>
    </location>
</feature>
<evidence type="ECO:0000256" key="4">
    <source>
        <dbReference type="ARBA" id="ARBA00005283"/>
    </source>
</evidence>
<dbReference type="PROSITE" id="PS00841">
    <property type="entry name" value="XPG_1"/>
    <property type="match status" value="1"/>
</dbReference>
<dbReference type="GO" id="GO:0006289">
    <property type="term" value="P:nucleotide-excision repair"/>
    <property type="evidence" value="ECO:0007669"/>
    <property type="project" value="InterPro"/>
</dbReference>
<dbReference type="FunFam" id="1.10.150.20:FF:000037">
    <property type="entry name" value="DNA repair protein complementing XP-G cells homolog"/>
    <property type="match status" value="1"/>
</dbReference>
<evidence type="ECO:0000313" key="19">
    <source>
        <dbReference type="Proteomes" id="UP001066276"/>
    </source>
</evidence>
<organism evidence="18 19">
    <name type="scientific">Pleurodeles waltl</name>
    <name type="common">Iberian ribbed newt</name>
    <dbReference type="NCBI Taxonomy" id="8319"/>
    <lineage>
        <taxon>Eukaryota</taxon>
        <taxon>Metazoa</taxon>
        <taxon>Chordata</taxon>
        <taxon>Craniata</taxon>
        <taxon>Vertebrata</taxon>
        <taxon>Euteleostomi</taxon>
        <taxon>Amphibia</taxon>
        <taxon>Batrachia</taxon>
        <taxon>Caudata</taxon>
        <taxon>Salamandroidea</taxon>
        <taxon>Salamandridae</taxon>
        <taxon>Pleurodelinae</taxon>
        <taxon>Pleurodeles</taxon>
    </lineage>
</organism>
<keyword evidence="11" id="KW-0460">Magnesium</keyword>
<dbReference type="GO" id="GO:0005694">
    <property type="term" value="C:chromosome"/>
    <property type="evidence" value="ECO:0007669"/>
    <property type="project" value="UniProtKB-SubCell"/>
</dbReference>
<dbReference type="Pfam" id="PF00752">
    <property type="entry name" value="XPG_N"/>
    <property type="match status" value="1"/>
</dbReference>
<evidence type="ECO:0000313" key="18">
    <source>
        <dbReference type="EMBL" id="KAJ1117977.1"/>
    </source>
</evidence>
<protein>
    <recommendedName>
        <fullName evidence="20">DNA repair protein complementing XP-G cells</fullName>
    </recommendedName>
</protein>
<evidence type="ECO:0000256" key="13">
    <source>
        <dbReference type="ARBA" id="ARBA00023204"/>
    </source>
</evidence>
<dbReference type="SMART" id="SM00484">
    <property type="entry name" value="XPGI"/>
    <property type="match status" value="1"/>
</dbReference>
<dbReference type="EMBL" id="JANPWB010000012">
    <property type="protein sequence ID" value="KAJ1117977.1"/>
    <property type="molecule type" value="Genomic_DNA"/>
</dbReference>
<keyword evidence="14" id="KW-0539">Nucleus</keyword>
<evidence type="ECO:0000259" key="17">
    <source>
        <dbReference type="SMART" id="SM00485"/>
    </source>
</evidence>
<dbReference type="PRINTS" id="PR00066">
    <property type="entry name" value="XRODRMPGMNTG"/>
</dbReference>
<evidence type="ECO:0000256" key="12">
    <source>
        <dbReference type="ARBA" id="ARBA00023125"/>
    </source>
</evidence>
<evidence type="ECO:0000256" key="5">
    <source>
        <dbReference type="ARBA" id="ARBA00022454"/>
    </source>
</evidence>
<dbReference type="FunFam" id="3.40.50.1010:FF:000022">
    <property type="entry name" value="DNA repair protein complementing XP-G cells homolog"/>
    <property type="match status" value="1"/>
</dbReference>
<reference evidence="18" key="1">
    <citation type="journal article" date="2022" name="bioRxiv">
        <title>Sequencing and chromosome-scale assembly of the giantPleurodeles waltlgenome.</title>
        <authorList>
            <person name="Brown T."/>
            <person name="Elewa A."/>
            <person name="Iarovenko S."/>
            <person name="Subramanian E."/>
            <person name="Araus A.J."/>
            <person name="Petzold A."/>
            <person name="Susuki M."/>
            <person name="Suzuki K.-i.T."/>
            <person name="Hayashi T."/>
            <person name="Toyoda A."/>
            <person name="Oliveira C."/>
            <person name="Osipova E."/>
            <person name="Leigh N.D."/>
            <person name="Simon A."/>
            <person name="Yun M.H."/>
        </authorList>
    </citation>
    <scope>NUCLEOTIDE SEQUENCE</scope>
    <source>
        <strain evidence="18">20211129_DDA</strain>
        <tissue evidence="18">Liver</tissue>
    </source>
</reference>
<dbReference type="InterPro" id="IPR006086">
    <property type="entry name" value="XPG-I_dom"/>
</dbReference>
<feature type="domain" description="XPG-I" evidence="16">
    <location>
        <begin position="785"/>
        <end position="854"/>
    </location>
</feature>
<dbReference type="Gene3D" id="3.40.50.1010">
    <property type="entry name" value="5'-nuclease"/>
    <property type="match status" value="2"/>
</dbReference>
<dbReference type="CDD" id="cd09904">
    <property type="entry name" value="H3TH_XPG"/>
    <property type="match status" value="1"/>
</dbReference>
<dbReference type="FunFam" id="3.40.50.1010:FF:000023">
    <property type="entry name" value="DNA repair protein complementing XP-G cells"/>
    <property type="match status" value="1"/>
</dbReference>
<evidence type="ECO:0000256" key="15">
    <source>
        <dbReference type="SAM" id="MobiDB-lite"/>
    </source>
</evidence>
<dbReference type="Gene3D" id="1.10.150.20">
    <property type="entry name" value="5' to 3' exonuclease, C-terminal subdomain"/>
    <property type="match status" value="1"/>
</dbReference>
<evidence type="ECO:0000256" key="10">
    <source>
        <dbReference type="ARBA" id="ARBA00022801"/>
    </source>
</evidence>
<comment type="cofactor">
    <cofactor evidence="1">
        <name>Mg(2+)</name>
        <dbReference type="ChEBI" id="CHEBI:18420"/>
    </cofactor>
</comment>
<dbReference type="CDD" id="cd09868">
    <property type="entry name" value="PIN_XPG_RAD2"/>
    <property type="match status" value="2"/>
</dbReference>
<dbReference type="GO" id="GO:0003697">
    <property type="term" value="F:single-stranded DNA binding"/>
    <property type="evidence" value="ECO:0007669"/>
    <property type="project" value="InterPro"/>
</dbReference>
<dbReference type="InterPro" id="IPR036279">
    <property type="entry name" value="5-3_exonuclease_C_sf"/>
</dbReference>
<dbReference type="SUPFAM" id="SSF47807">
    <property type="entry name" value="5' to 3' exonuclease, C-terminal subdomain"/>
    <property type="match status" value="1"/>
</dbReference>
<keyword evidence="19" id="KW-1185">Reference proteome</keyword>
<dbReference type="GO" id="GO:0046872">
    <property type="term" value="F:metal ion binding"/>
    <property type="evidence" value="ECO:0007669"/>
    <property type="project" value="UniProtKB-KW"/>
</dbReference>
<dbReference type="PANTHER" id="PTHR16171">
    <property type="entry name" value="DNA REPAIR PROTEIN COMPLEMENTING XP-G CELLS-RELATED"/>
    <property type="match status" value="1"/>
</dbReference>
<keyword evidence="6" id="KW-0540">Nuclease</keyword>
<keyword evidence="12" id="KW-0238">DNA-binding</keyword>
<dbReference type="InterPro" id="IPR029060">
    <property type="entry name" value="PIN-like_dom_sf"/>
</dbReference>
<proteinExistence type="inferred from homology"/>
<evidence type="ECO:0000256" key="7">
    <source>
        <dbReference type="ARBA" id="ARBA00022723"/>
    </source>
</evidence>
<dbReference type="GO" id="GO:0009411">
    <property type="term" value="P:response to UV"/>
    <property type="evidence" value="ECO:0007669"/>
    <property type="project" value="UniProtKB-ARBA"/>
</dbReference>
<feature type="region of interest" description="Disordered" evidence="15">
    <location>
        <begin position="328"/>
        <end position="347"/>
    </location>
</feature>
<sequence>MGVQGLWKLLESTGRAVNPETLEGKILAVDISIWLNQAVKGARDRQGNAIQNAHLLTLFHRLCKLLFFRIRPIFVFDGEAPGLKKRTLAIRRQRKNAATQDSTKTTEKLLKTFLKRQAIKAVLTGKSDDNLPSLSRVRREELDDIYLLPALEEKEKNSSDEEEEKEWEERMTQRQLMEEEYIENPHSVDIESEDFINLPPEVKHEILTDLKELTKRRRTIFETMPEESNDFSQYQLKGLLKKNTLNRHIETVQKEMNNQSSGDIQALYESEGGFLKNVESRKVMSEDTAHYVLIKGLQSKKVISQEDLPELSSSMMVTRPLCNEITEGFDAGTTPPSPVKPEKEDTTADLAPLSPRTVLAIEAAMMESSSDEDTGSVNKTVPFVQPKAVSDSIDLSYQSIGLAEGNLSPRTLKAIQEALNKDDKTDDHEEPFLINTTDKKQIVISSSDEENILPEVMPEEKRTLPVHTTNLTSTHTDVTPSSKVLVISSSDDEDLLLETKSQEKPTLPVHTTTVSSTQTVKLNKKSPGLDVDQMVHAETIFASTSTQKETIKRHSSFDIEPLPLSNLSPSDMTNDESMIDAVPFPTRAISLISSDLGTKGSIECTEKADLLQSDVNASLQGSCISAVSGSRKSAEAKVSNDASLCERSDSESDDGFIEVDSDLSDHSQFPMEPVKVVLTEPVTVALTPAEAAPTADQDVSSGVIDDNVGNAEVERVLPIQHEAEPAKHQEDAPNEWRDISLEELETLESNLLVQQGTLQAQQQQQERIAATVTGQMYLESQELLRLFGVPYIVAPTEAEAQCAILDLTDQTSGTITDDSDIWLFGARHVYKNFFSQNKYVEYYQYVDIHNQLGLDRNKLINLAYLLGSDYTDGIPTVGCVTAMEILNEFPGHGLQPLIEFRDWWAEAQKNKKIRANPNDTKVKKKLRELELQESFPNLAVAEAYLKPVVDDSQGAFSWGRPDLEQIRESKTDDILLPVLKQLNAQQTQLRIDSFFRMEQREKQAIKSQRLRRAVTCMRRKEKEEESLEIEEPAVTVKETFKSPGKKRGKRAVQDVTTVPKSETVKRKKATNSQLENVAKQDGGFLDVGCIPKPENGASSGDSEGEYANVSKVKQTLEVHKISNMSKKSKPTDTFKNGRGRKNSSSSSGEEEEVKTVMVTARSVFESKVVKTKSVRGRKKKQ</sequence>
<evidence type="ECO:0000256" key="8">
    <source>
        <dbReference type="ARBA" id="ARBA00022759"/>
    </source>
</evidence>
<keyword evidence="9" id="KW-0227">DNA damage</keyword>
<dbReference type="InterPro" id="IPR006085">
    <property type="entry name" value="XPG_DNA_repair_N"/>
</dbReference>
<dbReference type="GO" id="GO:0005634">
    <property type="term" value="C:nucleus"/>
    <property type="evidence" value="ECO:0007669"/>
    <property type="project" value="UniProtKB-SubCell"/>
</dbReference>
<accession>A0AAV7NTE6</accession>
<dbReference type="GO" id="GO:0004520">
    <property type="term" value="F:DNA endonuclease activity"/>
    <property type="evidence" value="ECO:0007669"/>
    <property type="project" value="TreeGrafter"/>
</dbReference>
<evidence type="ECO:0000256" key="3">
    <source>
        <dbReference type="ARBA" id="ARBA00004286"/>
    </source>
</evidence>
<dbReference type="SUPFAM" id="SSF88723">
    <property type="entry name" value="PIN domain-like"/>
    <property type="match status" value="1"/>
</dbReference>
<dbReference type="Proteomes" id="UP001066276">
    <property type="component" value="Chromosome 8"/>
</dbReference>
<feature type="region of interest" description="Disordered" evidence="15">
    <location>
        <begin position="1041"/>
        <end position="1071"/>
    </location>
</feature>
<evidence type="ECO:0000256" key="11">
    <source>
        <dbReference type="ARBA" id="ARBA00022842"/>
    </source>
</evidence>
<evidence type="ECO:0000256" key="1">
    <source>
        <dbReference type="ARBA" id="ARBA00001946"/>
    </source>
</evidence>
<gene>
    <name evidence="18" type="ORF">NDU88_006172</name>
</gene>
<keyword evidence="7" id="KW-0479">Metal-binding</keyword>
<name>A0AAV7NTE6_PLEWA</name>
<feature type="region of interest" description="Disordered" evidence="15">
    <location>
        <begin position="1091"/>
        <end position="1155"/>
    </location>
</feature>
<dbReference type="PROSITE" id="PS00842">
    <property type="entry name" value="XPG_2"/>
    <property type="match status" value="1"/>
</dbReference>